<evidence type="ECO:0000313" key="3">
    <source>
        <dbReference type="Proteomes" id="UP000324853"/>
    </source>
</evidence>
<accession>A0A5S4WSI3</accession>
<dbReference type="Gene3D" id="3.60.21.10">
    <property type="match status" value="1"/>
</dbReference>
<comment type="caution">
    <text evidence="2">The sequence shown here is derived from an EMBL/GenBank/DDBJ whole genome shotgun (WGS) entry which is preliminary data.</text>
</comment>
<dbReference type="PANTHER" id="PTHR37844">
    <property type="entry name" value="SER/THR PROTEIN PHOSPHATASE SUPERFAMILY (AFU_ORTHOLOGUE AFUA_1G14840)"/>
    <property type="match status" value="1"/>
</dbReference>
<organism evidence="2 3">
    <name type="scientific">Bradyrhizobium cytisi</name>
    <dbReference type="NCBI Taxonomy" id="515489"/>
    <lineage>
        <taxon>Bacteria</taxon>
        <taxon>Pseudomonadati</taxon>
        <taxon>Pseudomonadota</taxon>
        <taxon>Alphaproteobacteria</taxon>
        <taxon>Hyphomicrobiales</taxon>
        <taxon>Nitrobacteraceae</taxon>
        <taxon>Bradyrhizobium</taxon>
    </lineage>
</organism>
<dbReference type="InterPro" id="IPR004843">
    <property type="entry name" value="Calcineurin-like_PHP"/>
</dbReference>
<dbReference type="Proteomes" id="UP000324853">
    <property type="component" value="Unassembled WGS sequence"/>
</dbReference>
<protein>
    <submittedName>
        <fullName evidence="2">Metallophosphoesterase</fullName>
    </submittedName>
</protein>
<dbReference type="SUPFAM" id="SSF56300">
    <property type="entry name" value="Metallo-dependent phosphatases"/>
    <property type="match status" value="1"/>
</dbReference>
<keyword evidence="3" id="KW-1185">Reference proteome</keyword>
<dbReference type="InterPro" id="IPR029052">
    <property type="entry name" value="Metallo-depent_PP-like"/>
</dbReference>
<dbReference type="GO" id="GO:0016787">
    <property type="term" value="F:hydrolase activity"/>
    <property type="evidence" value="ECO:0007669"/>
    <property type="project" value="InterPro"/>
</dbReference>
<reference evidence="2 3" key="1">
    <citation type="submission" date="2019-08" db="EMBL/GenBank/DDBJ databases">
        <title>Bradyrhizobium hipponensis sp. nov., a rhizobium isolated from a Lupinus angustifolius root nodule in Tunisia.</title>
        <authorList>
            <person name="Off K."/>
            <person name="Rejili M."/>
            <person name="Mars M."/>
            <person name="Brachmann A."/>
            <person name="Marin M."/>
        </authorList>
    </citation>
    <scope>NUCLEOTIDE SEQUENCE [LARGE SCALE GENOMIC DNA]</scope>
    <source>
        <strain evidence="2 3">CTAW11</strain>
    </source>
</reference>
<proteinExistence type="predicted"/>
<dbReference type="PANTHER" id="PTHR37844:SF2">
    <property type="entry name" value="SER_THR PROTEIN PHOSPHATASE SUPERFAMILY (AFU_ORTHOLOGUE AFUA_1G14840)"/>
    <property type="match status" value="1"/>
</dbReference>
<evidence type="ECO:0000313" key="2">
    <source>
        <dbReference type="EMBL" id="TYL84325.1"/>
    </source>
</evidence>
<feature type="domain" description="Calcineurin-like phosphoesterase" evidence="1">
    <location>
        <begin position="84"/>
        <end position="288"/>
    </location>
</feature>
<name>A0A5S4WSI3_9BRAD</name>
<evidence type="ECO:0000259" key="1">
    <source>
        <dbReference type="Pfam" id="PF00149"/>
    </source>
</evidence>
<dbReference type="Pfam" id="PF00149">
    <property type="entry name" value="Metallophos"/>
    <property type="match status" value="1"/>
</dbReference>
<gene>
    <name evidence="2" type="ORF">FXB38_15900</name>
</gene>
<dbReference type="OrthoDB" id="356681at2"/>
<dbReference type="AlphaFoldDB" id="A0A5S4WSI3"/>
<dbReference type="EMBL" id="VSSR01000023">
    <property type="protein sequence ID" value="TYL84325.1"/>
    <property type="molecule type" value="Genomic_DNA"/>
</dbReference>
<sequence>MIILGSGVRVPLPLPRYSPSNSISCQHLGRSFSSSENPNSGRCTHFCTQDFESLPLAGTEAIVPAIIFTASDLHGEVWSHGYNVPEELDFDVAVFAGDVHHAYRAVSWMSNQRALWHKPVLFVAGNHEYYGSIKEDAAAMIRDRSRGTNVTFLDADEVPIIDGVRFLGCTLWTDYRFEAESQAHGLHAGRYLNDNKFIRTSDGAEFPKPFTPVEALKRHLAERRWLTDRLSEEHDGPTVCITHHGVHPGSLHPRYADDEAMNASFISDLSDAIAEYRPALWIHGHVHDSHDYTVGGDGGDLTRIVCNPAGYAWSPNPDFIPDSVVEVPDWAPRPRFR</sequence>